<accession>A0AAN9Y0G3</accession>
<keyword evidence="5" id="KW-1185">Reference proteome</keyword>
<feature type="compositionally biased region" description="Basic and acidic residues" evidence="2">
    <location>
        <begin position="825"/>
        <end position="851"/>
    </location>
</feature>
<name>A0AAN9Y0G3_9HEMI</name>
<feature type="region of interest" description="Disordered" evidence="2">
    <location>
        <begin position="1"/>
        <end position="68"/>
    </location>
</feature>
<dbReference type="SUPFAM" id="SSF47769">
    <property type="entry name" value="SAM/Pointed domain"/>
    <property type="match status" value="1"/>
</dbReference>
<evidence type="ECO:0000256" key="1">
    <source>
        <dbReference type="SAM" id="Coils"/>
    </source>
</evidence>
<organism evidence="4 5">
    <name type="scientific">Parthenolecanium corni</name>
    <dbReference type="NCBI Taxonomy" id="536013"/>
    <lineage>
        <taxon>Eukaryota</taxon>
        <taxon>Metazoa</taxon>
        <taxon>Ecdysozoa</taxon>
        <taxon>Arthropoda</taxon>
        <taxon>Hexapoda</taxon>
        <taxon>Insecta</taxon>
        <taxon>Pterygota</taxon>
        <taxon>Neoptera</taxon>
        <taxon>Paraneoptera</taxon>
        <taxon>Hemiptera</taxon>
        <taxon>Sternorrhyncha</taxon>
        <taxon>Coccoidea</taxon>
        <taxon>Coccidae</taxon>
        <taxon>Parthenolecanium</taxon>
    </lineage>
</organism>
<comment type="caution">
    <text evidence="4">The sequence shown here is derived from an EMBL/GenBank/DDBJ whole genome shotgun (WGS) entry which is preliminary data.</text>
</comment>
<evidence type="ECO:0000313" key="5">
    <source>
        <dbReference type="Proteomes" id="UP001367676"/>
    </source>
</evidence>
<feature type="region of interest" description="Disordered" evidence="2">
    <location>
        <begin position="632"/>
        <end position="654"/>
    </location>
</feature>
<gene>
    <name evidence="4" type="ORF">V9T40_000408</name>
</gene>
<evidence type="ECO:0000313" key="4">
    <source>
        <dbReference type="EMBL" id="KAK7579779.1"/>
    </source>
</evidence>
<dbReference type="Pfam" id="PF00536">
    <property type="entry name" value="SAM_1"/>
    <property type="match status" value="1"/>
</dbReference>
<keyword evidence="1" id="KW-0175">Coiled coil</keyword>
<dbReference type="PROSITE" id="PS50105">
    <property type="entry name" value="SAM_DOMAIN"/>
    <property type="match status" value="1"/>
</dbReference>
<protein>
    <recommendedName>
        <fullName evidence="3">SAM domain-containing protein</fullName>
    </recommendedName>
</protein>
<feature type="region of interest" description="Disordered" evidence="2">
    <location>
        <begin position="822"/>
        <end position="926"/>
    </location>
</feature>
<dbReference type="Proteomes" id="UP001367676">
    <property type="component" value="Unassembled WGS sequence"/>
</dbReference>
<feature type="coiled-coil region" evidence="1">
    <location>
        <begin position="159"/>
        <end position="200"/>
    </location>
</feature>
<evidence type="ECO:0000259" key="3">
    <source>
        <dbReference type="PROSITE" id="PS50105"/>
    </source>
</evidence>
<reference evidence="4 5" key="1">
    <citation type="submission" date="2024-03" db="EMBL/GenBank/DDBJ databases">
        <title>Adaptation during the transition from Ophiocordyceps entomopathogen to insect associate is accompanied by gene loss and intensified selection.</title>
        <authorList>
            <person name="Ward C.M."/>
            <person name="Onetto C.A."/>
            <person name="Borneman A.R."/>
        </authorList>
    </citation>
    <scope>NUCLEOTIDE SEQUENCE [LARGE SCALE GENOMIC DNA]</scope>
    <source>
        <strain evidence="4">AWRI1</strain>
        <tissue evidence="4">Single Adult Female</tissue>
    </source>
</reference>
<dbReference type="AlphaFoldDB" id="A0AAN9Y0G3"/>
<dbReference type="InterPro" id="IPR001660">
    <property type="entry name" value="SAM"/>
</dbReference>
<feature type="compositionally biased region" description="Polar residues" evidence="2">
    <location>
        <begin position="1"/>
        <end position="10"/>
    </location>
</feature>
<dbReference type="EMBL" id="JBBCAQ010000034">
    <property type="protein sequence ID" value="KAK7579779.1"/>
    <property type="molecule type" value="Genomic_DNA"/>
</dbReference>
<feature type="compositionally biased region" description="Low complexity" evidence="2">
    <location>
        <begin position="12"/>
        <end position="68"/>
    </location>
</feature>
<dbReference type="CDD" id="cd09577">
    <property type="entry name" value="SAM_Ph1_2_3"/>
    <property type="match status" value="1"/>
</dbReference>
<dbReference type="Gene3D" id="1.10.150.50">
    <property type="entry name" value="Transcription Factor, Ets-1"/>
    <property type="match status" value="1"/>
</dbReference>
<sequence length="1005" mass="109441">MSETPTQAPSETPATQQLRAQQQQVAEAQQQQQQAQQQQQQTPAQQQTQTQQPAQQQPQQTQNEQQQQLQEQQAQQQQIVIKQGTPVSGQQTNGSGQTVQQPQTLIINTANLAPQQQAQNQVQIPQWSTAGTISSLQPGLTSVALQHSAAGTITTMSALQHQQQQQQQLQQQQLQQQQQQQQLQQQQQSIQSQANQAIQQTQIQQLSGWGSDRVQVIQSPLSNSNGYVGPYLMSGNIAVQNPNGQIQLIAGAKPIQSNQHQPIQSMFTQGKQLIQGQPASFPQFSIPTSNNQTILIGGLLGNQNLIQAQPVATVTTSKAQDLQKYNACTSNRTVPQGAQPIQWQFQSVQPNLWPGSQPTIITQNGSVFLRGTQPDGSGQVQQAPVFVQQSPSSQHIQSQHAQGIVQNQNIQSITQISNSVNTVKRPQENIQPKIPVGRTFTSNLISAGTTAIRPGSSVSTQTNSAAQMPQYIQKSQTKIRAKANVANRTGSMMTQKLEASKTQLPQPIAAQPKGMMVQYVTDPKNPQVLQAVKMQPTQLNQQQVQQQQVQQQIMLQQQQLAQSGITFQQPQQLIQPKPASPPLLISSQTPQQIQIAHMQQQSGDQMAQPMVMPVVSMPGITSCQSGPLLVMQQQQQPTPTQLQQQMTQPSQPQQQTQNIVSTDGTAVTLAQNTQPLSDVAVSMQGMQQIAPPIIPPPASVAIKPDDLTSIAGSVTSVDSSTAPVVVAAPAQPPSVDSAATAAAQMAENKAEAIQGILTLGASKVDNVAETNPVVEEGVKDKMLPKALVKPQVLTHVIEGHLIQEADQPFPVYRPVLMTDSMQTTKSEKDKLKTEDEHQVKKPKLDSKEQNGKGKSKKGRKASLNFKRLNSDTKNGKMNSEWGGSENNDSGPESFSSPSESHDGAMDVEENGNQETADDADSDTLKVNPNKWTTQEVRDFIRSLPGCSNYADDFIYQEIDGQALMLLKVHHLTSIMNMTLGLALKVMAKIDSMREDTASSSRSERM</sequence>
<proteinExistence type="predicted"/>
<feature type="domain" description="SAM" evidence="3">
    <location>
        <begin position="931"/>
        <end position="995"/>
    </location>
</feature>
<evidence type="ECO:0000256" key="2">
    <source>
        <dbReference type="SAM" id="MobiDB-lite"/>
    </source>
</evidence>
<dbReference type="InterPro" id="IPR013761">
    <property type="entry name" value="SAM/pointed_sf"/>
</dbReference>
<feature type="compositionally biased region" description="Acidic residues" evidence="2">
    <location>
        <begin position="905"/>
        <end position="921"/>
    </location>
</feature>
<dbReference type="SMART" id="SM00454">
    <property type="entry name" value="SAM"/>
    <property type="match status" value="1"/>
</dbReference>
<feature type="compositionally biased region" description="Low complexity" evidence="2">
    <location>
        <begin position="889"/>
        <end position="898"/>
    </location>
</feature>